<reference evidence="2 3" key="1">
    <citation type="journal article" date="2017" name="Int. J. Syst. Evol. Microbiol.">
        <title>Jeotgalibaca porci sp. nov. and Jeotgalibaca arthritidis sp. nov., isolated from pigs, and emended description of the genus Jeotgalibaca.</title>
        <authorList>
            <person name="Zamora L."/>
            <person name="Perez-Sancho M."/>
            <person name="Dominguez L."/>
            <person name="Fernandez-Garayzabal J.F."/>
            <person name="Vela A.I."/>
        </authorList>
    </citation>
    <scope>NUCLEOTIDE SEQUENCE [LARGE SCALE GENOMIC DNA]</scope>
    <source>
        <strain evidence="2 3">CECT 9157</strain>
    </source>
</reference>
<dbReference type="InterPro" id="IPR036291">
    <property type="entry name" value="NAD(P)-bd_dom_sf"/>
</dbReference>
<dbReference type="RefSeq" id="WP_166162917.1">
    <property type="nucleotide sequence ID" value="NZ_CP049740.1"/>
</dbReference>
<name>A0A6G7KB75_9LACT</name>
<proteinExistence type="predicted"/>
<dbReference type="EMBL" id="CP049740">
    <property type="protein sequence ID" value="QII82524.1"/>
    <property type="molecule type" value="Genomic_DNA"/>
</dbReference>
<dbReference type="Pfam" id="PF08240">
    <property type="entry name" value="ADH_N"/>
    <property type="match status" value="1"/>
</dbReference>
<protein>
    <submittedName>
        <fullName evidence="2">NADP-dependent oxidoreductase</fullName>
    </submittedName>
</protein>
<dbReference type="Gene3D" id="3.40.50.720">
    <property type="entry name" value="NAD(P)-binding Rossmann-like Domain"/>
    <property type="match status" value="1"/>
</dbReference>
<dbReference type="AlphaFoldDB" id="A0A6G7KB75"/>
<accession>A0A6G7KB75</accession>
<dbReference type="PANTHER" id="PTHR11695:SF294">
    <property type="entry name" value="RETICULON-4-INTERACTING PROTEIN 1, MITOCHONDRIAL"/>
    <property type="match status" value="1"/>
</dbReference>
<dbReference type="KEGG" id="jar:G7057_08870"/>
<evidence type="ECO:0000313" key="2">
    <source>
        <dbReference type="EMBL" id="QII82524.1"/>
    </source>
</evidence>
<dbReference type="InterPro" id="IPR013154">
    <property type="entry name" value="ADH-like_N"/>
</dbReference>
<dbReference type="SUPFAM" id="SSF51735">
    <property type="entry name" value="NAD(P)-binding Rossmann-fold domains"/>
    <property type="match status" value="1"/>
</dbReference>
<dbReference type="InterPro" id="IPR020843">
    <property type="entry name" value="ER"/>
</dbReference>
<sequence>MFAYQIKQYGKQEQLFLNEIQKPVLSENSIIIKVHSASLNPVDYRIRNGDTKFVLRYSMPLTLGHDFSGVIEAVGSKITQFRVGDSVYGRTPMTGAFQEYVVVGENDIAKAPKNLSLVESASVPLAGLTAYQGLFDWLQLKEKQSILILGGSGGVGHIAIQLALLTDAKVYTTASKEGQAFLQQFGSIEFIDYHKENFYEVLPPVDAVFDMRGGDELTHSFDVVKTGGKIASITSIPTPSYAKSANMNWFYQMILRAFTAKMYHLSKKKNIVFHSFLTQSNRQELEKITELVESEKLTISIQKIYPISEINTAMKEISNGRVKGKIVVDFTNKERNE</sequence>
<dbReference type="InterPro" id="IPR050700">
    <property type="entry name" value="YIM1/Zinc_Alcohol_DH_Fams"/>
</dbReference>
<evidence type="ECO:0000259" key="1">
    <source>
        <dbReference type="SMART" id="SM00829"/>
    </source>
</evidence>
<dbReference type="PANTHER" id="PTHR11695">
    <property type="entry name" value="ALCOHOL DEHYDROGENASE RELATED"/>
    <property type="match status" value="1"/>
</dbReference>
<dbReference type="CDD" id="cd05289">
    <property type="entry name" value="MDR_like_2"/>
    <property type="match status" value="1"/>
</dbReference>
<organism evidence="2 3">
    <name type="scientific">Jeotgalibaca arthritidis</name>
    <dbReference type="NCBI Taxonomy" id="1868794"/>
    <lineage>
        <taxon>Bacteria</taxon>
        <taxon>Bacillati</taxon>
        <taxon>Bacillota</taxon>
        <taxon>Bacilli</taxon>
        <taxon>Lactobacillales</taxon>
        <taxon>Carnobacteriaceae</taxon>
        <taxon>Jeotgalibaca</taxon>
    </lineage>
</organism>
<dbReference type="Proteomes" id="UP000501451">
    <property type="component" value="Chromosome"/>
</dbReference>
<keyword evidence="3" id="KW-1185">Reference proteome</keyword>
<dbReference type="InterPro" id="IPR011032">
    <property type="entry name" value="GroES-like_sf"/>
</dbReference>
<dbReference type="Gene3D" id="3.90.180.10">
    <property type="entry name" value="Medium-chain alcohol dehydrogenases, catalytic domain"/>
    <property type="match status" value="1"/>
</dbReference>
<gene>
    <name evidence="2" type="ORF">G7057_08870</name>
</gene>
<dbReference type="Pfam" id="PF13602">
    <property type="entry name" value="ADH_zinc_N_2"/>
    <property type="match status" value="1"/>
</dbReference>
<dbReference type="SMART" id="SM00829">
    <property type="entry name" value="PKS_ER"/>
    <property type="match status" value="1"/>
</dbReference>
<feature type="domain" description="Enoyl reductase (ER)" evidence="1">
    <location>
        <begin position="10"/>
        <end position="328"/>
    </location>
</feature>
<dbReference type="GO" id="GO:0016491">
    <property type="term" value="F:oxidoreductase activity"/>
    <property type="evidence" value="ECO:0007669"/>
    <property type="project" value="InterPro"/>
</dbReference>
<dbReference type="SUPFAM" id="SSF50129">
    <property type="entry name" value="GroES-like"/>
    <property type="match status" value="1"/>
</dbReference>
<evidence type="ECO:0000313" key="3">
    <source>
        <dbReference type="Proteomes" id="UP000501451"/>
    </source>
</evidence>